<dbReference type="InterPro" id="IPR011764">
    <property type="entry name" value="Biotin_carboxylation_dom"/>
</dbReference>
<dbReference type="EMBL" id="JBHTHX010003346">
    <property type="protein sequence ID" value="MFD0891632.1"/>
    <property type="molecule type" value="Genomic_DNA"/>
</dbReference>
<comment type="caution">
    <text evidence="7">The sequence shown here is derived from an EMBL/GenBank/DDBJ whole genome shotgun (WGS) entry which is preliminary data.</text>
</comment>
<evidence type="ECO:0000259" key="6">
    <source>
        <dbReference type="PROSITE" id="PS50979"/>
    </source>
</evidence>
<keyword evidence="8" id="KW-1185">Reference proteome</keyword>
<dbReference type="InterPro" id="IPR016185">
    <property type="entry name" value="PreATP-grasp_dom_sf"/>
</dbReference>
<dbReference type="SUPFAM" id="SSF52440">
    <property type="entry name" value="PreATP-grasp domain"/>
    <property type="match status" value="1"/>
</dbReference>
<feature type="non-terminal residue" evidence="7">
    <location>
        <position position="133"/>
    </location>
</feature>
<dbReference type="Pfam" id="PF00289">
    <property type="entry name" value="Biotin_carb_N"/>
    <property type="match status" value="1"/>
</dbReference>
<keyword evidence="4" id="KW-0067">ATP-binding</keyword>
<dbReference type="InterPro" id="IPR005481">
    <property type="entry name" value="BC-like_N"/>
</dbReference>
<dbReference type="PANTHER" id="PTHR18866">
    <property type="entry name" value="CARBOXYLASE:PYRUVATE/ACETYL-COA/PROPIONYL-COA CARBOXYLASE"/>
    <property type="match status" value="1"/>
</dbReference>
<keyword evidence="5" id="KW-0092">Biotin</keyword>
<evidence type="ECO:0000256" key="3">
    <source>
        <dbReference type="ARBA" id="ARBA00022741"/>
    </source>
</evidence>
<reference evidence="8" key="1">
    <citation type="journal article" date="2019" name="Int. J. Syst. Evol. Microbiol.">
        <title>The Global Catalogue of Microorganisms (GCM) 10K type strain sequencing project: providing services to taxonomists for standard genome sequencing and annotation.</title>
        <authorList>
            <consortium name="The Broad Institute Genomics Platform"/>
            <consortium name="The Broad Institute Genome Sequencing Center for Infectious Disease"/>
            <person name="Wu L."/>
            <person name="Ma J."/>
        </authorList>
    </citation>
    <scope>NUCLEOTIDE SEQUENCE [LARGE SCALE GENOMIC DNA]</scope>
    <source>
        <strain evidence="8">CCUG 62974</strain>
    </source>
</reference>
<keyword evidence="3" id="KW-0547">Nucleotide-binding</keyword>
<dbReference type="Proteomes" id="UP001597024">
    <property type="component" value="Unassembled WGS sequence"/>
</dbReference>
<dbReference type="Gene3D" id="3.30.470.20">
    <property type="entry name" value="ATP-grasp fold, B domain"/>
    <property type="match status" value="1"/>
</dbReference>
<evidence type="ECO:0000256" key="2">
    <source>
        <dbReference type="ARBA" id="ARBA00022598"/>
    </source>
</evidence>
<evidence type="ECO:0000256" key="1">
    <source>
        <dbReference type="ARBA" id="ARBA00013263"/>
    </source>
</evidence>
<proteinExistence type="predicted"/>
<dbReference type="InterPro" id="IPR050856">
    <property type="entry name" value="Biotin_carboxylase_complex"/>
</dbReference>
<evidence type="ECO:0000313" key="7">
    <source>
        <dbReference type="EMBL" id="MFD0891632.1"/>
    </source>
</evidence>
<gene>
    <name evidence="7" type="ORF">ACFQ08_44385</name>
</gene>
<dbReference type="PROSITE" id="PS50979">
    <property type="entry name" value="BC"/>
    <property type="match status" value="1"/>
</dbReference>
<protein>
    <recommendedName>
        <fullName evidence="1">biotin carboxylase</fullName>
        <ecNumber evidence="1">6.3.4.14</ecNumber>
    </recommendedName>
</protein>
<organism evidence="7 8">
    <name type="scientific">Streptosporangium algeriense</name>
    <dbReference type="NCBI Taxonomy" id="1682748"/>
    <lineage>
        <taxon>Bacteria</taxon>
        <taxon>Bacillati</taxon>
        <taxon>Actinomycetota</taxon>
        <taxon>Actinomycetes</taxon>
        <taxon>Streptosporangiales</taxon>
        <taxon>Streptosporangiaceae</taxon>
        <taxon>Streptosporangium</taxon>
    </lineage>
</organism>
<dbReference type="EC" id="6.3.4.14" evidence="1"/>
<keyword evidence="2" id="KW-0436">Ligase</keyword>
<evidence type="ECO:0000313" key="8">
    <source>
        <dbReference type="Proteomes" id="UP001597024"/>
    </source>
</evidence>
<evidence type="ECO:0000256" key="4">
    <source>
        <dbReference type="ARBA" id="ARBA00022840"/>
    </source>
</evidence>
<name>A0ABW3E807_9ACTN</name>
<sequence>MRKVLIANRGEVAVRVARACCDEGIGSVAVYAEPDRDALHVTLADEAFALGGETAAESYLDIGKVVEAAVRSGADAVHPGWGFLAENAAFAQAVIDAGLIWIGPPPKVIEDLGDKVSARRIAMAAGAPLAPGT</sequence>
<evidence type="ECO:0000256" key="5">
    <source>
        <dbReference type="ARBA" id="ARBA00023267"/>
    </source>
</evidence>
<feature type="domain" description="Biotin carboxylation" evidence="6">
    <location>
        <begin position="1"/>
        <end position="133"/>
    </location>
</feature>
<accession>A0ABW3E807</accession>
<dbReference type="PANTHER" id="PTHR18866:SF33">
    <property type="entry name" value="METHYLCROTONOYL-COA CARBOXYLASE SUBUNIT ALPHA, MITOCHONDRIAL-RELATED"/>
    <property type="match status" value="1"/>
</dbReference>